<keyword evidence="1" id="KW-0812">Transmembrane</keyword>
<feature type="transmembrane region" description="Helical" evidence="1">
    <location>
        <begin position="5"/>
        <end position="20"/>
    </location>
</feature>
<feature type="transmembrane region" description="Helical" evidence="1">
    <location>
        <begin position="173"/>
        <end position="196"/>
    </location>
</feature>
<evidence type="ECO:0000313" key="5">
    <source>
        <dbReference type="Proteomes" id="UP000325030"/>
    </source>
</evidence>
<dbReference type="RefSeq" id="WP_054846256.1">
    <property type="nucleotide sequence ID" value="NZ_AP018929.1"/>
</dbReference>
<feature type="transmembrane region" description="Helical" evidence="1">
    <location>
        <begin position="26"/>
        <end position="48"/>
    </location>
</feature>
<dbReference type="EMBL" id="AP018929">
    <property type="protein sequence ID" value="BBG24787.1"/>
    <property type="molecule type" value="Genomic_DNA"/>
</dbReference>
<evidence type="ECO:0000313" key="3">
    <source>
        <dbReference type="EMBL" id="BBG27573.1"/>
    </source>
</evidence>
<dbReference type="GeneID" id="41718456"/>
<dbReference type="AlphaFoldDB" id="A0A510DX55"/>
<keyword evidence="1" id="KW-1133">Transmembrane helix</keyword>
<dbReference type="EMBL" id="AP018930">
    <property type="protein sequence ID" value="BBG27573.1"/>
    <property type="molecule type" value="Genomic_DNA"/>
</dbReference>
<sequence>MKLIYPTIGILLGIVLLWISPVSPSYFAYVVAGNVVFWSSVLLLSFNFMKQEISLIKGRMSKFVASIFLIYLSIHYFVYSIALEKLLDGIFGVLFQVSSPFITLTYSPFFPPSLLTLLYNTLFNPAIVGGFPPNFYFELSSYAIVMGLVIATLVTANIVRVMQYASYLKRTKVIILAPLLGVIGGGSCCISVPILLAEAIPAANFILFSPLGDTALFLAYVLLPPLTAIGLKLNFDAMRPKAPKNLRINYTELSKKNEKKTS</sequence>
<evidence type="ECO:0000313" key="2">
    <source>
        <dbReference type="EMBL" id="BBG24787.1"/>
    </source>
</evidence>
<dbReference type="Proteomes" id="UP000325030">
    <property type="component" value="Chromosome"/>
</dbReference>
<protein>
    <submittedName>
        <fullName evidence="2">Uncharacterized protein</fullName>
    </submittedName>
</protein>
<reference evidence="5" key="1">
    <citation type="submission" date="2018-09" db="EMBL/GenBank/DDBJ databases">
        <title>Complete Genome Sequencing of Sulfolobus sp. JCM 16834.</title>
        <authorList>
            <person name="Kato S."/>
            <person name="Itoh T."/>
            <person name="Ohkuma M."/>
        </authorList>
    </citation>
    <scope>NUCLEOTIDE SEQUENCE [LARGE SCALE GENOMIC DNA]</scope>
    <source>
        <strain evidence="5">IC-007</strain>
    </source>
</reference>
<dbReference type="Proteomes" id="UP000322983">
    <property type="component" value="Chromosome"/>
</dbReference>
<feature type="transmembrane region" description="Helical" evidence="1">
    <location>
        <begin position="142"/>
        <end position="161"/>
    </location>
</feature>
<evidence type="ECO:0000256" key="1">
    <source>
        <dbReference type="SAM" id="Phobius"/>
    </source>
</evidence>
<proteinExistence type="predicted"/>
<name>A0A510DX55_9CREN</name>
<keyword evidence="4" id="KW-1185">Reference proteome</keyword>
<keyword evidence="1" id="KW-0472">Membrane</keyword>
<gene>
    <name evidence="2" type="ORF">IC006_2121</name>
    <name evidence="3" type="ORF">IC007_2127</name>
</gene>
<dbReference type="KEGG" id="step:IC006_2121"/>
<evidence type="ECO:0000313" key="4">
    <source>
        <dbReference type="Proteomes" id="UP000322983"/>
    </source>
</evidence>
<organism evidence="2 4">
    <name type="scientific">Sulfuracidifex tepidarius</name>
    <dbReference type="NCBI Taxonomy" id="1294262"/>
    <lineage>
        <taxon>Archaea</taxon>
        <taxon>Thermoproteota</taxon>
        <taxon>Thermoprotei</taxon>
        <taxon>Sulfolobales</taxon>
        <taxon>Sulfolobaceae</taxon>
        <taxon>Sulfuracidifex</taxon>
    </lineage>
</organism>
<accession>A0A510DX55</accession>
<feature type="transmembrane region" description="Helical" evidence="1">
    <location>
        <begin position="60"/>
        <end position="78"/>
    </location>
</feature>
<accession>A0A510E4W2</accession>
<dbReference type="OrthoDB" id="34735at2157"/>
<reference evidence="2 4" key="2">
    <citation type="journal article" date="2020" name="Int. J. Syst. Evol. Microbiol.">
        <title>Sulfuracidifex tepidarius gen. nov., sp. nov. and transfer of Sulfolobus metallicus Huber and Stetter 1992 to the genus Sulfuracidifex as Sulfuracidifex metallicus comb. nov.</title>
        <authorList>
            <person name="Itoh T."/>
            <person name="Miura T."/>
            <person name="Sakai H.D."/>
            <person name="Kato S."/>
            <person name="Ohkuma M."/>
            <person name="Takashina T."/>
        </authorList>
    </citation>
    <scope>NUCLEOTIDE SEQUENCE [LARGE SCALE GENOMIC DNA]</scope>
    <source>
        <strain evidence="2 4">IC-006</strain>
        <strain evidence="3">IC-007</strain>
    </source>
</reference>
<feature type="transmembrane region" description="Helical" evidence="1">
    <location>
        <begin position="216"/>
        <end position="235"/>
    </location>
</feature>